<dbReference type="EMBL" id="MU004303">
    <property type="protein sequence ID" value="KAF2659955.1"/>
    <property type="molecule type" value="Genomic_DNA"/>
</dbReference>
<gene>
    <name evidence="1" type="ORF">K491DRAFT_123413</name>
</gene>
<organism evidence="1 2">
    <name type="scientific">Lophiostoma macrostomum CBS 122681</name>
    <dbReference type="NCBI Taxonomy" id="1314788"/>
    <lineage>
        <taxon>Eukaryota</taxon>
        <taxon>Fungi</taxon>
        <taxon>Dikarya</taxon>
        <taxon>Ascomycota</taxon>
        <taxon>Pezizomycotina</taxon>
        <taxon>Dothideomycetes</taxon>
        <taxon>Pleosporomycetidae</taxon>
        <taxon>Pleosporales</taxon>
        <taxon>Lophiostomataceae</taxon>
        <taxon>Lophiostoma</taxon>
    </lineage>
</organism>
<name>A0A6A6TIV1_9PLEO</name>
<dbReference type="OrthoDB" id="3796204at2759"/>
<sequence>MVDLVMTAAYPYINKVRKVTLAGFVRKDSKEKWERLLRQSYLNVPNGYDADAELAAMYNIPMNDMSVKPLLSVLSKHHLTSPRRPPDCSCELSCFACAAGGQVLRGHVYDEDSESIADMDRILRGPVPDGLSRQSFLRMLKL</sequence>
<proteinExistence type="predicted"/>
<accession>A0A6A6TIV1</accession>
<keyword evidence="2" id="KW-1185">Reference proteome</keyword>
<dbReference type="AlphaFoldDB" id="A0A6A6TIV1"/>
<reference evidence="1" key="1">
    <citation type="journal article" date="2020" name="Stud. Mycol.">
        <title>101 Dothideomycetes genomes: a test case for predicting lifestyles and emergence of pathogens.</title>
        <authorList>
            <person name="Haridas S."/>
            <person name="Albert R."/>
            <person name="Binder M."/>
            <person name="Bloem J."/>
            <person name="Labutti K."/>
            <person name="Salamov A."/>
            <person name="Andreopoulos B."/>
            <person name="Baker S."/>
            <person name="Barry K."/>
            <person name="Bills G."/>
            <person name="Bluhm B."/>
            <person name="Cannon C."/>
            <person name="Castanera R."/>
            <person name="Culley D."/>
            <person name="Daum C."/>
            <person name="Ezra D."/>
            <person name="Gonzalez J."/>
            <person name="Henrissat B."/>
            <person name="Kuo A."/>
            <person name="Liang C."/>
            <person name="Lipzen A."/>
            <person name="Lutzoni F."/>
            <person name="Magnuson J."/>
            <person name="Mondo S."/>
            <person name="Nolan M."/>
            <person name="Ohm R."/>
            <person name="Pangilinan J."/>
            <person name="Park H.-J."/>
            <person name="Ramirez L."/>
            <person name="Alfaro M."/>
            <person name="Sun H."/>
            <person name="Tritt A."/>
            <person name="Yoshinaga Y."/>
            <person name="Zwiers L.-H."/>
            <person name="Turgeon B."/>
            <person name="Goodwin S."/>
            <person name="Spatafora J."/>
            <person name="Crous P."/>
            <person name="Grigoriev I."/>
        </authorList>
    </citation>
    <scope>NUCLEOTIDE SEQUENCE</scope>
    <source>
        <strain evidence="1">CBS 122681</strain>
    </source>
</reference>
<dbReference type="Proteomes" id="UP000799324">
    <property type="component" value="Unassembled WGS sequence"/>
</dbReference>
<evidence type="ECO:0000313" key="1">
    <source>
        <dbReference type="EMBL" id="KAF2659955.1"/>
    </source>
</evidence>
<protein>
    <submittedName>
        <fullName evidence="1">Uncharacterized protein</fullName>
    </submittedName>
</protein>
<evidence type="ECO:0000313" key="2">
    <source>
        <dbReference type="Proteomes" id="UP000799324"/>
    </source>
</evidence>